<evidence type="ECO:0000256" key="6">
    <source>
        <dbReference type="SAM" id="Phobius"/>
    </source>
</evidence>
<dbReference type="GO" id="GO:0022857">
    <property type="term" value="F:transmembrane transporter activity"/>
    <property type="evidence" value="ECO:0007669"/>
    <property type="project" value="TreeGrafter"/>
</dbReference>
<dbReference type="PANTHER" id="PTHR30572:SF18">
    <property type="entry name" value="ABC-TYPE MACROLIDE FAMILY EXPORT SYSTEM PERMEASE COMPONENT 2"/>
    <property type="match status" value="1"/>
</dbReference>
<keyword evidence="10" id="KW-1185">Reference proteome</keyword>
<dbReference type="EMBL" id="JADWYR010000002">
    <property type="protein sequence ID" value="MBG9377560.1"/>
    <property type="molecule type" value="Genomic_DNA"/>
</dbReference>
<dbReference type="Pfam" id="PF12704">
    <property type="entry name" value="MacB_PCD"/>
    <property type="match status" value="2"/>
</dbReference>
<evidence type="ECO:0000259" key="8">
    <source>
        <dbReference type="Pfam" id="PF12704"/>
    </source>
</evidence>
<protein>
    <submittedName>
        <fullName evidence="9">ABC transporter permease</fullName>
    </submittedName>
</protein>
<feature type="transmembrane region" description="Helical" evidence="6">
    <location>
        <begin position="287"/>
        <end position="309"/>
    </location>
</feature>
<dbReference type="InterPro" id="IPR025857">
    <property type="entry name" value="MacB_PCD"/>
</dbReference>
<gene>
    <name evidence="9" type="ORF">I5907_15050</name>
</gene>
<feature type="transmembrane region" description="Helical" evidence="6">
    <location>
        <begin position="738"/>
        <end position="757"/>
    </location>
</feature>
<dbReference type="RefSeq" id="WP_196991639.1">
    <property type="nucleotide sequence ID" value="NZ_JADWYR010000002.1"/>
</dbReference>
<feature type="transmembrane region" description="Helical" evidence="6">
    <location>
        <begin position="382"/>
        <end position="410"/>
    </location>
</feature>
<feature type="transmembrane region" description="Helical" evidence="6">
    <location>
        <begin position="772"/>
        <end position="795"/>
    </location>
</feature>
<name>A0A931GWF0_9BACT</name>
<feature type="domain" description="ABC3 transporter permease C-terminal" evidence="7">
    <location>
        <begin position="689"/>
        <end position="801"/>
    </location>
</feature>
<evidence type="ECO:0000256" key="2">
    <source>
        <dbReference type="ARBA" id="ARBA00022475"/>
    </source>
</evidence>
<organism evidence="9 10">
    <name type="scientific">Panacibacter microcysteis</name>
    <dbReference type="NCBI Taxonomy" id="2793269"/>
    <lineage>
        <taxon>Bacteria</taxon>
        <taxon>Pseudomonadati</taxon>
        <taxon>Bacteroidota</taxon>
        <taxon>Chitinophagia</taxon>
        <taxon>Chitinophagales</taxon>
        <taxon>Chitinophagaceae</taxon>
        <taxon>Panacibacter</taxon>
    </lineage>
</organism>
<dbReference type="GO" id="GO:0005886">
    <property type="term" value="C:plasma membrane"/>
    <property type="evidence" value="ECO:0007669"/>
    <property type="project" value="UniProtKB-SubCell"/>
</dbReference>
<keyword evidence="2" id="KW-1003">Cell membrane</keyword>
<evidence type="ECO:0000313" key="10">
    <source>
        <dbReference type="Proteomes" id="UP000628448"/>
    </source>
</evidence>
<keyword evidence="5 6" id="KW-0472">Membrane</keyword>
<comment type="subcellular location">
    <subcellularLocation>
        <location evidence="1">Cell membrane</location>
        <topology evidence="1">Multi-pass membrane protein</topology>
    </subcellularLocation>
</comment>
<dbReference type="InterPro" id="IPR050250">
    <property type="entry name" value="Macrolide_Exporter_MacB"/>
</dbReference>
<sequence length="809" mass="90454">MFRNYFKTAVRNLWRNRQFSIINVAGLTLGLAVFLFIMQYVAAEWSANRYNKNYDVLYRVNYHHKAGPVDYYNAPGLAPLAKRQIPEIDNYVRIADGIAAGVVTYTAQDNKDNKVFREPNMMYVDGSFLDVFSFPLIAGSTSLWEPNSIALSEEMNSKLFGTTRSIGKTVTISNQFGNTLYTVKAVYSNPQESDIKSEALLSLQTLESAANRDGNDWADPNGVQSSFTNIYIKLKSGADPAKVERSITAFVNSADAQTKGDDIVLQPFSALHLAPSLDYPYQTFGNLLMVLVFAGVSLLILVIAWVNYINLSTAQALNRAKEVGVRKVLGASRKQLVFQYLAETFILTLISAVIAICLVSIFQQPYNDFVGKSLSLSVLNNTWFWLGGIALIVAGTLLAGSYVAFTLTSYKPINTIRGKVEKVNNGLSLRKGLVIFQFTVSIIFIISTAILYKQLRYMQTEKLGMNLDQLLVIQGPTVSSEDQAEKNVSFKNALSQLSFVKKQSASNNVPGIGYNFSTEGITRLNNPQKDDEKKSYSMFICDQNFFDTWGIGFLQGRTFKKEEAERSWNNVKSVIINEKAAQQFGFDTKQNIIGQKINWGEPYEIVGVVKDYHHLSLREPIRPTIYLGSVSYSFFTVQTDERNMQSKIETIKQLYNSTFPGNPFEYFFADDKYDQQYFAEQKLGNVFITAAVIAIFIACLGLFGLAAFSARQRVKEIGIRKVLGASVTNIAALLSKDFIKLVMVAIIVASPLAWWAMSKWLQDFAYRTAIDWWIFLVAGIIAIAIALLTVSLQAVKAAMSNPIKNLRTE</sequence>
<evidence type="ECO:0000259" key="7">
    <source>
        <dbReference type="Pfam" id="PF02687"/>
    </source>
</evidence>
<keyword evidence="4 6" id="KW-1133">Transmembrane helix</keyword>
<dbReference type="InterPro" id="IPR003838">
    <property type="entry name" value="ABC3_permease_C"/>
</dbReference>
<evidence type="ECO:0000256" key="4">
    <source>
        <dbReference type="ARBA" id="ARBA00022989"/>
    </source>
</evidence>
<dbReference type="PANTHER" id="PTHR30572">
    <property type="entry name" value="MEMBRANE COMPONENT OF TRANSPORTER-RELATED"/>
    <property type="match status" value="1"/>
</dbReference>
<feature type="transmembrane region" description="Helical" evidence="6">
    <location>
        <begin position="686"/>
        <end position="710"/>
    </location>
</feature>
<comment type="caution">
    <text evidence="9">The sequence shown here is derived from an EMBL/GenBank/DDBJ whole genome shotgun (WGS) entry which is preliminary data.</text>
</comment>
<evidence type="ECO:0000256" key="1">
    <source>
        <dbReference type="ARBA" id="ARBA00004651"/>
    </source>
</evidence>
<dbReference type="Pfam" id="PF02687">
    <property type="entry name" value="FtsX"/>
    <property type="match status" value="2"/>
</dbReference>
<feature type="transmembrane region" description="Helical" evidence="6">
    <location>
        <begin position="431"/>
        <end position="452"/>
    </location>
</feature>
<dbReference type="AlphaFoldDB" id="A0A931GWF0"/>
<accession>A0A931GWF0</accession>
<evidence type="ECO:0000256" key="5">
    <source>
        <dbReference type="ARBA" id="ARBA00023136"/>
    </source>
</evidence>
<feature type="domain" description="ABC3 transporter permease C-terminal" evidence="7">
    <location>
        <begin position="296"/>
        <end position="409"/>
    </location>
</feature>
<feature type="domain" description="MacB-like periplasmic core" evidence="8">
    <location>
        <begin position="440"/>
        <end position="613"/>
    </location>
</feature>
<evidence type="ECO:0000313" key="9">
    <source>
        <dbReference type="EMBL" id="MBG9377560.1"/>
    </source>
</evidence>
<proteinExistence type="predicted"/>
<keyword evidence="3 6" id="KW-0812">Transmembrane</keyword>
<evidence type="ECO:0000256" key="3">
    <source>
        <dbReference type="ARBA" id="ARBA00022692"/>
    </source>
</evidence>
<reference evidence="9" key="1">
    <citation type="submission" date="2020-11" db="EMBL/GenBank/DDBJ databases">
        <title>Bacterial whole genome sequence for Panacibacter sp. DH6.</title>
        <authorList>
            <person name="Le V."/>
            <person name="Ko S."/>
            <person name="Ahn C.-Y."/>
            <person name="Oh H.-M."/>
        </authorList>
    </citation>
    <scope>NUCLEOTIDE SEQUENCE</scope>
    <source>
        <strain evidence="9">DH6</strain>
    </source>
</reference>
<feature type="domain" description="MacB-like periplasmic core" evidence="8">
    <location>
        <begin position="20"/>
        <end position="249"/>
    </location>
</feature>
<dbReference type="Proteomes" id="UP000628448">
    <property type="component" value="Unassembled WGS sequence"/>
</dbReference>
<feature type="transmembrane region" description="Helical" evidence="6">
    <location>
        <begin position="21"/>
        <end position="42"/>
    </location>
</feature>
<feature type="transmembrane region" description="Helical" evidence="6">
    <location>
        <begin position="336"/>
        <end position="362"/>
    </location>
</feature>